<reference evidence="10" key="1">
    <citation type="journal article" date="2019" name="Int. J. Syst. Evol. Microbiol.">
        <title>The Global Catalogue of Microorganisms (GCM) 10K type strain sequencing project: providing services to taxonomists for standard genome sequencing and annotation.</title>
        <authorList>
            <consortium name="The Broad Institute Genomics Platform"/>
            <consortium name="The Broad Institute Genome Sequencing Center for Infectious Disease"/>
            <person name="Wu L."/>
            <person name="Ma J."/>
        </authorList>
    </citation>
    <scope>NUCLEOTIDE SEQUENCE [LARGE SCALE GENOMIC DNA]</scope>
    <source>
        <strain evidence="10">CGMCC-1.15741</strain>
    </source>
</reference>
<comment type="subcellular location">
    <subcellularLocation>
        <location evidence="5">Cell membrane</location>
        <topology evidence="5">Peripheral membrane protein</topology>
        <orientation evidence="5">Cytoplasmic side</orientation>
    </subcellularLocation>
    <text evidence="5">Localizes to the Z ring in an FtsZ-dependent manner. Targeted to the membrane through a conserved C-terminal amphipathic helix.</text>
</comment>
<name>A0ABW1S5H7_9PROT</name>
<dbReference type="NCBIfam" id="TIGR01174">
    <property type="entry name" value="ftsA"/>
    <property type="match status" value="1"/>
</dbReference>
<dbReference type="Proteomes" id="UP001596303">
    <property type="component" value="Unassembled WGS sequence"/>
</dbReference>
<proteinExistence type="inferred from homology"/>
<evidence type="ECO:0000256" key="5">
    <source>
        <dbReference type="HAMAP-Rule" id="MF_02033"/>
    </source>
</evidence>
<accession>A0ABW1S5H7</accession>
<dbReference type="HAMAP" id="MF_02033">
    <property type="entry name" value="FtsA"/>
    <property type="match status" value="1"/>
</dbReference>
<sequence length="467" mass="50012">MSSLDQRLLMAAQGRTRKTGQVVAALDLGATKVACLVARQTSPSEGEFELLGHGQQSSRGLKGGFVIDMEGLERSVRLAVEDAERMAGQQVTGVRLAVSGPYIRTREVRTEIEMGGREIVQKDVVKLLERGLSKSQDERQQVLHALPVSYAIDGNDGVRDPRGMFADRLGVRMNVVYMPLPVYRNLVTCVSRAHLTVESVVSGAFSSANAVLSDDERDNGAICIDLGGGSTGVTVFMNGTLAYLDAIGVGGQHVTSDLAQGIGTTIPAAERIKTLHGTLKMPSSSTGAEAYEGAAASDDEAPPRPGTIERMEWEMQNAKEKDLIDAPKIGDDGRLQAARMSRSELVGYMQPRVEEIFELISENLSKSGLGGRLPRRAVLTGGGSELPGIRDMASRILSMPVRLAKPIKSEQLGENCQRPTFSASAGLLTFSASGPSSVPQKEAKTGHSTAKPGNIFQRAIQWLKENL</sequence>
<dbReference type="CDD" id="cd24048">
    <property type="entry name" value="ASKHA_NBD_FtsA"/>
    <property type="match status" value="1"/>
</dbReference>
<keyword evidence="4 5" id="KW-0131">Cell cycle</keyword>
<keyword evidence="10" id="KW-1185">Reference proteome</keyword>
<organism evidence="9 10">
    <name type="scientific">Ponticaulis profundi</name>
    <dbReference type="NCBI Taxonomy" id="2665222"/>
    <lineage>
        <taxon>Bacteria</taxon>
        <taxon>Pseudomonadati</taxon>
        <taxon>Pseudomonadota</taxon>
        <taxon>Alphaproteobacteria</taxon>
        <taxon>Hyphomonadales</taxon>
        <taxon>Hyphomonadaceae</taxon>
        <taxon>Ponticaulis</taxon>
    </lineage>
</organism>
<keyword evidence="1 5" id="KW-1003">Cell membrane</keyword>
<dbReference type="GO" id="GO:0051301">
    <property type="term" value="P:cell division"/>
    <property type="evidence" value="ECO:0007669"/>
    <property type="project" value="UniProtKB-KW"/>
</dbReference>
<evidence type="ECO:0000313" key="10">
    <source>
        <dbReference type="Proteomes" id="UP001596303"/>
    </source>
</evidence>
<dbReference type="Gene3D" id="3.30.420.40">
    <property type="match status" value="2"/>
</dbReference>
<evidence type="ECO:0000256" key="7">
    <source>
        <dbReference type="SAM" id="MobiDB-lite"/>
    </source>
</evidence>
<keyword evidence="3 5" id="KW-0472">Membrane</keyword>
<evidence type="ECO:0000256" key="4">
    <source>
        <dbReference type="ARBA" id="ARBA00023306"/>
    </source>
</evidence>
<evidence type="ECO:0000256" key="3">
    <source>
        <dbReference type="ARBA" id="ARBA00023136"/>
    </source>
</evidence>
<comment type="subunit">
    <text evidence="5">Self-interacts. Interacts with FtsZ.</text>
</comment>
<evidence type="ECO:0000256" key="2">
    <source>
        <dbReference type="ARBA" id="ARBA00022618"/>
    </source>
</evidence>
<evidence type="ECO:0000259" key="8">
    <source>
        <dbReference type="SMART" id="SM00842"/>
    </source>
</evidence>
<comment type="similarity">
    <text evidence="5 6">Belongs to the FtsA/MreB family.</text>
</comment>
<dbReference type="Gene3D" id="3.30.1490.110">
    <property type="match status" value="1"/>
</dbReference>
<evidence type="ECO:0000256" key="6">
    <source>
        <dbReference type="PIRNR" id="PIRNR003101"/>
    </source>
</evidence>
<dbReference type="InterPro" id="IPR050696">
    <property type="entry name" value="FtsA/MreB"/>
</dbReference>
<evidence type="ECO:0000256" key="1">
    <source>
        <dbReference type="ARBA" id="ARBA00022475"/>
    </source>
</evidence>
<dbReference type="EMBL" id="JBHSSW010000003">
    <property type="protein sequence ID" value="MFC6196768.1"/>
    <property type="molecule type" value="Genomic_DNA"/>
</dbReference>
<evidence type="ECO:0000313" key="9">
    <source>
        <dbReference type="EMBL" id="MFC6196768.1"/>
    </source>
</evidence>
<dbReference type="InterPro" id="IPR003494">
    <property type="entry name" value="SHS2_FtsA"/>
</dbReference>
<gene>
    <name evidence="5 9" type="primary">ftsA</name>
    <name evidence="9" type="ORF">ACFQDM_01685</name>
</gene>
<comment type="caution">
    <text evidence="9">The sequence shown here is derived from an EMBL/GenBank/DDBJ whole genome shotgun (WGS) entry which is preliminary data.</text>
</comment>
<comment type="function">
    <text evidence="5 6">Cell division protein that is involved in the assembly of the Z ring. May serve as a membrane anchor for the Z ring.</text>
</comment>
<dbReference type="Pfam" id="PF02491">
    <property type="entry name" value="SHS2_FTSA"/>
    <property type="match status" value="1"/>
</dbReference>
<dbReference type="InterPro" id="IPR043129">
    <property type="entry name" value="ATPase_NBD"/>
</dbReference>
<dbReference type="Pfam" id="PF14450">
    <property type="entry name" value="FtsA"/>
    <property type="match status" value="1"/>
</dbReference>
<dbReference type="SMART" id="SM00842">
    <property type="entry name" value="FtsA"/>
    <property type="match status" value="1"/>
</dbReference>
<keyword evidence="2 5" id="KW-0132">Cell division</keyword>
<dbReference type="PIRSF" id="PIRSF003101">
    <property type="entry name" value="FtsA"/>
    <property type="match status" value="1"/>
</dbReference>
<dbReference type="InterPro" id="IPR020823">
    <property type="entry name" value="Cell_div_FtsA"/>
</dbReference>
<dbReference type="RefSeq" id="WP_377374626.1">
    <property type="nucleotide sequence ID" value="NZ_JBHSSW010000003.1"/>
</dbReference>
<feature type="region of interest" description="Disordered" evidence="7">
    <location>
        <begin position="282"/>
        <end position="304"/>
    </location>
</feature>
<dbReference type="SUPFAM" id="SSF53067">
    <property type="entry name" value="Actin-like ATPase domain"/>
    <property type="match status" value="2"/>
</dbReference>
<feature type="domain" description="SHS2" evidence="8">
    <location>
        <begin position="23"/>
        <end position="211"/>
    </location>
</feature>
<dbReference type="PANTHER" id="PTHR32432">
    <property type="entry name" value="CELL DIVISION PROTEIN FTSA-RELATED"/>
    <property type="match status" value="1"/>
</dbReference>
<dbReference type="PANTHER" id="PTHR32432:SF4">
    <property type="entry name" value="CELL DIVISION PROTEIN FTSA"/>
    <property type="match status" value="1"/>
</dbReference>
<protein>
    <recommendedName>
        <fullName evidence="5 6">Cell division protein FtsA</fullName>
    </recommendedName>
</protein>